<gene>
    <name evidence="1" type="ORF">OWV82_017791</name>
</gene>
<sequence>MEFKKEKLVRFYNDEEHNLELFWEKSDPQYQEKPLPVYKASAPLLKPEGNIGERNGTASRIPKFGRFRVFPENYEPWRKRILDPGSDMFLKWNRVFLFWCLVALFVDPLFFYLPSVVKNDNSSCMTTDLNLGITVTCFRTLADVFYVLHMVIKFRTAYVSPSSRVFGRGELVMDPKKISRRYLKSDFFIDLVAALPLPQIVIWFIIPVVRSSHADHTNNAIVLIVLLQYVPRLYLIFPLSSRIIKTTGVVTKTAWAGAAYNLLLYMLASHVLGASWYLLSIERLATCWKSECRNELGPVKCFPRYLDCGTLDDIDRGIWENSTLVFNNCNPENTTSLNFGIFENALTNNVVYSEFLQKYFYCLWWGLQNLSSYGQSLTTSTFIGETLFAILIAILGLVLFAHLIGNMQTYLQSITVRLEEWRLKRRDTEEWMRHRQLPQDLRERVRRFVQYKWLATRGVDEESILCALPTDLRRDIQRHLCLDLVRRVPFFSQMDDQLLDAICERLVSSLSTQGTYIVREGDPVTEMLFIIRGRLESSTTNGGRTGFFNSITLRPGDFCGEELLAWALLPKSTVNLPSSTRTVKTLVEVEAFALRAEDLKFVANQFRRLHSKKLQHTFRFYSYHWRTWAACFIQAAWRRCKKRKMDKNLSMMESFSCTHDEQVADETEHEEEEYSNLSSTSSQAKQNLGVTILASRFAANTRRGAQKIKDVEMPKLQKPDEPDFSAEADDD</sequence>
<keyword evidence="2" id="KW-1185">Reference proteome</keyword>
<organism evidence="1 2">
    <name type="scientific">Melia azedarach</name>
    <name type="common">Chinaberry tree</name>
    <dbReference type="NCBI Taxonomy" id="155640"/>
    <lineage>
        <taxon>Eukaryota</taxon>
        <taxon>Viridiplantae</taxon>
        <taxon>Streptophyta</taxon>
        <taxon>Embryophyta</taxon>
        <taxon>Tracheophyta</taxon>
        <taxon>Spermatophyta</taxon>
        <taxon>Magnoliopsida</taxon>
        <taxon>eudicotyledons</taxon>
        <taxon>Gunneridae</taxon>
        <taxon>Pentapetalae</taxon>
        <taxon>rosids</taxon>
        <taxon>malvids</taxon>
        <taxon>Sapindales</taxon>
        <taxon>Meliaceae</taxon>
        <taxon>Melia</taxon>
    </lineage>
</organism>
<evidence type="ECO:0000313" key="2">
    <source>
        <dbReference type="Proteomes" id="UP001164539"/>
    </source>
</evidence>
<name>A0ACC1XBR1_MELAZ</name>
<dbReference type="EMBL" id="CM051403">
    <property type="protein sequence ID" value="KAJ4707715.1"/>
    <property type="molecule type" value="Genomic_DNA"/>
</dbReference>
<evidence type="ECO:0000313" key="1">
    <source>
        <dbReference type="EMBL" id="KAJ4707715.1"/>
    </source>
</evidence>
<proteinExistence type="predicted"/>
<comment type="caution">
    <text evidence="1">The sequence shown here is derived from an EMBL/GenBank/DDBJ whole genome shotgun (WGS) entry which is preliminary data.</text>
</comment>
<protein>
    <submittedName>
        <fullName evidence="1">Cyclic nucleotide-gated channel</fullName>
    </submittedName>
</protein>
<dbReference type="Proteomes" id="UP001164539">
    <property type="component" value="Chromosome 10"/>
</dbReference>
<accession>A0ACC1XBR1</accession>
<reference evidence="1 2" key="1">
    <citation type="journal article" date="2023" name="Science">
        <title>Complex scaffold remodeling in plant triterpene biosynthesis.</title>
        <authorList>
            <person name="De La Pena R."/>
            <person name="Hodgson H."/>
            <person name="Liu J.C."/>
            <person name="Stephenson M.J."/>
            <person name="Martin A.C."/>
            <person name="Owen C."/>
            <person name="Harkess A."/>
            <person name="Leebens-Mack J."/>
            <person name="Jimenez L.E."/>
            <person name="Osbourn A."/>
            <person name="Sattely E.S."/>
        </authorList>
    </citation>
    <scope>NUCLEOTIDE SEQUENCE [LARGE SCALE GENOMIC DNA]</scope>
    <source>
        <strain evidence="2">cv. JPN11</strain>
        <tissue evidence="1">Leaf</tissue>
    </source>
</reference>